<dbReference type="Pfam" id="PF03009">
    <property type="entry name" value="GDPD"/>
    <property type="match status" value="1"/>
</dbReference>
<dbReference type="RefSeq" id="WP_218631905.1">
    <property type="nucleotide sequence ID" value="NZ_JAHVAH010000001.1"/>
</dbReference>
<dbReference type="PROSITE" id="PS51704">
    <property type="entry name" value="GP_PDE"/>
    <property type="match status" value="1"/>
</dbReference>
<dbReference type="EMBL" id="JAHVAH010000001">
    <property type="protein sequence ID" value="MBW0143850.1"/>
    <property type="molecule type" value="Genomic_DNA"/>
</dbReference>
<dbReference type="PANTHER" id="PTHR46211:SF1">
    <property type="entry name" value="GLYCEROPHOSPHODIESTER PHOSPHODIESTERASE, CYTOPLASMIC"/>
    <property type="match status" value="1"/>
</dbReference>
<reference evidence="2 3" key="1">
    <citation type="submission" date="2021-07" db="EMBL/GenBank/DDBJ databases">
        <title>The draft genome sequence of Sphingomicrobium sp. B8.</title>
        <authorList>
            <person name="Mu L."/>
        </authorList>
    </citation>
    <scope>NUCLEOTIDE SEQUENCE [LARGE SCALE GENOMIC DNA]</scope>
    <source>
        <strain evidence="2 3">B8</strain>
    </source>
</reference>
<name>A0ABS6V2R5_9SPHN</name>
<gene>
    <name evidence="2" type="ORF">KTQ36_00900</name>
</gene>
<evidence type="ECO:0000313" key="2">
    <source>
        <dbReference type="EMBL" id="MBW0143850.1"/>
    </source>
</evidence>
<accession>A0ABS6V2R5</accession>
<dbReference type="Proteomes" id="UP000698028">
    <property type="component" value="Unassembled WGS sequence"/>
</dbReference>
<organism evidence="2 3">
    <name type="scientific">Sphingomicrobium clamense</name>
    <dbReference type="NCBI Taxonomy" id="2851013"/>
    <lineage>
        <taxon>Bacteria</taxon>
        <taxon>Pseudomonadati</taxon>
        <taxon>Pseudomonadota</taxon>
        <taxon>Alphaproteobacteria</taxon>
        <taxon>Sphingomonadales</taxon>
        <taxon>Sphingomonadaceae</taxon>
        <taxon>Sphingomicrobium</taxon>
    </lineage>
</organism>
<feature type="domain" description="GP-PDE" evidence="1">
    <location>
        <begin position="1"/>
        <end position="225"/>
    </location>
</feature>
<comment type="caution">
    <text evidence="2">The sequence shown here is derived from an EMBL/GenBank/DDBJ whole genome shotgun (WGS) entry which is preliminary data.</text>
</comment>
<evidence type="ECO:0000313" key="3">
    <source>
        <dbReference type="Proteomes" id="UP000698028"/>
    </source>
</evidence>
<dbReference type="InterPro" id="IPR030395">
    <property type="entry name" value="GP_PDE_dom"/>
</dbReference>
<evidence type="ECO:0000259" key="1">
    <source>
        <dbReference type="PROSITE" id="PS51704"/>
    </source>
</evidence>
<dbReference type="PANTHER" id="PTHR46211">
    <property type="entry name" value="GLYCEROPHOSPHORYL DIESTER PHOSPHODIESTERASE"/>
    <property type="match status" value="1"/>
</dbReference>
<sequence>MGFAHRGLHDDRIPENSLASFEAAMALGAGIESDLQLSGCGTAMVFHDRDGQRLCGQRAAVGDSDVATMRDWRLKGTDQAPHTLADMLDLVAGRVPLLLEMKEEHRNGERIAAATLAALHGYDGPVGVMSFSARAMRFVRKTAPDVRRGLVFSGRDVALRRFDKLQRAQPDFIAAKVTVIHKAWARALRGRMPLYSWTARTPADAAKVAKCADAPIWEGDGRPRP</sequence>
<protein>
    <submittedName>
        <fullName evidence="2">Glycerophosphodiester phosphodiesterase</fullName>
    </submittedName>
</protein>
<proteinExistence type="predicted"/>
<keyword evidence="3" id="KW-1185">Reference proteome</keyword>